<keyword evidence="1" id="KW-0812">Transmembrane</keyword>
<feature type="transmembrane region" description="Helical" evidence="1">
    <location>
        <begin position="296"/>
        <end position="319"/>
    </location>
</feature>
<keyword evidence="3" id="KW-1185">Reference proteome</keyword>
<comment type="caution">
    <text evidence="2">The sequence shown here is derived from an EMBL/GenBank/DDBJ whole genome shotgun (WGS) entry which is preliminary data.</text>
</comment>
<proteinExistence type="predicted"/>
<organism evidence="2 3">
    <name type="scientific">Orchesella dallaii</name>
    <dbReference type="NCBI Taxonomy" id="48710"/>
    <lineage>
        <taxon>Eukaryota</taxon>
        <taxon>Metazoa</taxon>
        <taxon>Ecdysozoa</taxon>
        <taxon>Arthropoda</taxon>
        <taxon>Hexapoda</taxon>
        <taxon>Collembola</taxon>
        <taxon>Entomobryomorpha</taxon>
        <taxon>Entomobryoidea</taxon>
        <taxon>Orchesellidae</taxon>
        <taxon>Orchesellinae</taxon>
        <taxon>Orchesella</taxon>
    </lineage>
</organism>
<name>A0ABP1S6Z2_9HEXA</name>
<accession>A0ABP1S6Z2</accession>
<dbReference type="Proteomes" id="UP001642540">
    <property type="component" value="Unassembled WGS sequence"/>
</dbReference>
<feature type="transmembrane region" description="Helical" evidence="1">
    <location>
        <begin position="42"/>
        <end position="61"/>
    </location>
</feature>
<evidence type="ECO:0000256" key="1">
    <source>
        <dbReference type="SAM" id="Phobius"/>
    </source>
</evidence>
<keyword evidence="1" id="KW-1133">Transmembrane helix</keyword>
<evidence type="ECO:0000313" key="2">
    <source>
        <dbReference type="EMBL" id="CAL8145171.1"/>
    </source>
</evidence>
<keyword evidence="1" id="KW-0472">Membrane</keyword>
<evidence type="ECO:0000313" key="3">
    <source>
        <dbReference type="Proteomes" id="UP001642540"/>
    </source>
</evidence>
<reference evidence="2 3" key="1">
    <citation type="submission" date="2024-08" db="EMBL/GenBank/DDBJ databases">
        <authorList>
            <person name="Cucini C."/>
            <person name="Frati F."/>
        </authorList>
    </citation>
    <scope>NUCLEOTIDE SEQUENCE [LARGE SCALE GENOMIC DNA]</scope>
</reference>
<protein>
    <recommendedName>
        <fullName evidence="4">Odorant receptor</fullName>
    </recommendedName>
</protein>
<sequence length="399" mass="44757">MLRYHGIFRSLIKIHQNTSKLPGHIFRYDSLTEKFVSADRKWLKVWFFLLASVGCINFINLMSNLMHGSLVDYSFSFVNLIGIVCATCYLYFNSFTRNDETTTDLLNGFLKLERTFEKDGQLNNLEKRSFAKFICQLFVLTESTIPWLFGIGAGLMPCSQLNLLAVLNPVCSLTSGSESTETRGFLMVLLKGIELLTFGIANGMISKATLGTGILVCVHILAACLCQKSSLEIFFGKYAKMGMSQFRIYRQLQLLNKYFNEAHVGVIFITMMTCSLVQTCVAYVIAGILTTATPTLSVPVVFVDLALLVDTTLISLYIFGKAGEVYSLSSGVLIKAQSSTLNRSTRARKVRLKFFKSCAPLKVYFGINNFIEKETPLKFLNFSIDRFVDLLLLGTERYA</sequence>
<dbReference type="EMBL" id="CAXLJM020000164">
    <property type="protein sequence ID" value="CAL8145171.1"/>
    <property type="molecule type" value="Genomic_DNA"/>
</dbReference>
<feature type="transmembrane region" description="Helical" evidence="1">
    <location>
        <begin position="264"/>
        <end position="290"/>
    </location>
</feature>
<gene>
    <name evidence="2" type="ORF">ODALV1_LOCUS30404</name>
</gene>
<evidence type="ECO:0008006" key="4">
    <source>
        <dbReference type="Google" id="ProtNLM"/>
    </source>
</evidence>
<feature type="transmembrane region" description="Helical" evidence="1">
    <location>
        <begin position="73"/>
        <end position="92"/>
    </location>
</feature>